<reference evidence="1 2" key="1">
    <citation type="submission" date="2011-11" db="EMBL/GenBank/DDBJ databases">
        <title>The Genome Sequence of Dialister succinatiphilus YIT 11850.</title>
        <authorList>
            <consortium name="The Broad Institute Genome Sequencing Platform"/>
            <person name="Earl A."/>
            <person name="Ward D."/>
            <person name="Feldgarden M."/>
            <person name="Gevers D."/>
            <person name="Morotomi M."/>
            <person name="Young S.K."/>
            <person name="Zeng Q."/>
            <person name="Gargeya S."/>
            <person name="Fitzgerald M."/>
            <person name="Haas B."/>
            <person name="Abouelleil A."/>
            <person name="Alvarado L."/>
            <person name="Arachchi H.M."/>
            <person name="Berlin A."/>
            <person name="Brown A."/>
            <person name="Chapman S.B."/>
            <person name="Dunbar C."/>
            <person name="Gearin G."/>
            <person name="Goldberg J."/>
            <person name="Griggs A."/>
            <person name="Gujja S."/>
            <person name="Heiman D."/>
            <person name="Howarth C."/>
            <person name="Lui A."/>
            <person name="MacDonald P.J.P."/>
            <person name="Montmayeur A."/>
            <person name="Murphy C."/>
            <person name="Neiman D."/>
            <person name="Pearson M."/>
            <person name="Priest M."/>
            <person name="Roberts A."/>
            <person name="Saif S."/>
            <person name="Shea T."/>
            <person name="Sisk P."/>
            <person name="Stolte C."/>
            <person name="Sykes S."/>
            <person name="Wortman J."/>
            <person name="Nusbaum C."/>
            <person name="Birren B."/>
        </authorList>
    </citation>
    <scope>NUCLEOTIDE SEQUENCE [LARGE SCALE GENOMIC DNA]</scope>
    <source>
        <strain evidence="1 2">YIT 11850</strain>
    </source>
</reference>
<keyword evidence="2" id="KW-1185">Reference proteome</keyword>
<sequence>MIAHLRITCATGISRLRGDPLLHPYRLSTIGSSLKIHPQLLPISAFTYDMKYHSRIQNEMQGVEMKSKGRKAALTFQKVHRIDKRFASASCGVTLGVPPKEALINS</sequence>
<evidence type="ECO:0000313" key="1">
    <source>
        <dbReference type="EMBL" id="EHO63344.1"/>
    </source>
</evidence>
<protein>
    <submittedName>
        <fullName evidence="1">Uncharacterized protein</fullName>
    </submittedName>
</protein>
<name>H1CZH6_9FIRM</name>
<comment type="caution">
    <text evidence="1">The sequence shown here is derived from an EMBL/GenBank/DDBJ whole genome shotgun (WGS) entry which is preliminary data.</text>
</comment>
<evidence type="ECO:0000313" key="2">
    <source>
        <dbReference type="Proteomes" id="UP000003277"/>
    </source>
</evidence>
<dbReference type="HOGENOM" id="CLU_2218891_0_0_9"/>
<dbReference type="Proteomes" id="UP000003277">
    <property type="component" value="Unassembled WGS sequence"/>
</dbReference>
<dbReference type="AlphaFoldDB" id="H1CZH6"/>
<gene>
    <name evidence="1" type="ORF">HMPREF9453_00769</name>
</gene>
<accession>H1CZH6</accession>
<proteinExistence type="predicted"/>
<dbReference type="EMBL" id="ADLT01000017">
    <property type="protein sequence ID" value="EHO63344.1"/>
    <property type="molecule type" value="Genomic_DNA"/>
</dbReference>
<organism evidence="1 2">
    <name type="scientific">Dialister succinatiphilus YIT 11850</name>
    <dbReference type="NCBI Taxonomy" id="742743"/>
    <lineage>
        <taxon>Bacteria</taxon>
        <taxon>Bacillati</taxon>
        <taxon>Bacillota</taxon>
        <taxon>Negativicutes</taxon>
        <taxon>Veillonellales</taxon>
        <taxon>Veillonellaceae</taxon>
        <taxon>Dialister</taxon>
    </lineage>
</organism>